<dbReference type="AlphaFoldDB" id="A1RDI6"/>
<dbReference type="Proteomes" id="UP000000637">
    <property type="component" value="Plasmid pTC2"/>
</dbReference>
<keyword evidence="1" id="KW-0614">Plasmid</keyword>
<accession>A1RDI6</accession>
<evidence type="ECO:0000313" key="1">
    <source>
        <dbReference type="EMBL" id="ABM10591.1"/>
    </source>
</evidence>
<evidence type="ECO:0000313" key="2">
    <source>
        <dbReference type="Proteomes" id="UP000000637"/>
    </source>
</evidence>
<proteinExistence type="predicted"/>
<dbReference type="HOGENOM" id="CLU_2393480_0_0_11"/>
<reference evidence="1 2" key="1">
    <citation type="journal article" date="2006" name="PLoS Genet.">
        <title>Secrets of soil survival revealed by the genome sequence of Arthrobacter aurescens TC1.</title>
        <authorList>
            <person name="Mongodin E.F."/>
            <person name="Shapir N."/>
            <person name="Daugherty S.C."/>
            <person name="DeBoy R.T."/>
            <person name="Emerson J.B."/>
            <person name="Shvartzbeyn A."/>
            <person name="Radune D."/>
            <person name="Vamathevan J."/>
            <person name="Riggs F."/>
            <person name="Grinberg V."/>
            <person name="Khouri H."/>
            <person name="Wackett L.P."/>
            <person name="Nelson K.E."/>
            <person name="Sadowsky M.J."/>
        </authorList>
    </citation>
    <scope>NUCLEOTIDE SEQUENCE [LARGE SCALE GENOMIC DNA]</scope>
    <source>
        <strain evidence="1 2">TC1</strain>
    </source>
</reference>
<gene>
    <name evidence="1" type="ordered locus">AAur_pTC20140</name>
</gene>
<keyword evidence="2" id="KW-1185">Reference proteome</keyword>
<name>A1RDI6_PAEAT</name>
<protein>
    <submittedName>
        <fullName evidence="1">Uncharacterized protein</fullName>
    </submittedName>
</protein>
<dbReference type="KEGG" id="aau:AAur_pTC20140"/>
<dbReference type="EMBL" id="CP000476">
    <property type="protein sequence ID" value="ABM10591.1"/>
    <property type="molecule type" value="Genomic_DNA"/>
</dbReference>
<organism evidence="1 2">
    <name type="scientific">Paenarthrobacter aurescens (strain TC1)</name>
    <dbReference type="NCBI Taxonomy" id="290340"/>
    <lineage>
        <taxon>Bacteria</taxon>
        <taxon>Bacillati</taxon>
        <taxon>Actinomycetota</taxon>
        <taxon>Actinomycetes</taxon>
        <taxon>Micrococcales</taxon>
        <taxon>Micrococcaceae</taxon>
        <taxon>Paenarthrobacter</taxon>
    </lineage>
</organism>
<sequence>MVSHSDEAAAGQGEEDIDFAFCQRLLHPVSAPRCVGSRRTQQAADLAGGWAAHIEDTAGRRSGDTWPPLAHRGSLRQLSMVVPGGTSLFRRTS</sequence>
<geneLocation type="plasmid" evidence="1 2">
    <name>pTC2</name>
</geneLocation>